<gene>
    <name evidence="5" type="ORF">CSC78_09500</name>
</gene>
<protein>
    <recommendedName>
        <fullName evidence="4">GYF domain-containing protein</fullName>
    </recommendedName>
</protein>
<keyword evidence="3" id="KW-0472">Membrane</keyword>
<comment type="caution">
    <text evidence="5">The sequence shown here is derived from an EMBL/GenBank/DDBJ whole genome shotgun (WGS) entry which is preliminary data.</text>
</comment>
<dbReference type="InterPro" id="IPR035445">
    <property type="entry name" value="GYF-like_dom_sf"/>
</dbReference>
<feature type="region of interest" description="Disordered" evidence="2">
    <location>
        <begin position="63"/>
        <end position="86"/>
    </location>
</feature>
<keyword evidence="6" id="KW-1185">Reference proteome</keyword>
<comment type="similarity">
    <text evidence="1">Belongs to the N-Me-Phe pilin family.</text>
</comment>
<sequence>MSGWYYADRNREQHGPVSSDELVTHFRYGRIALDSLVWREGMAQWQPLRDFADEIGLNPSPVEAATMPPPVPSAPSAPASASPHDRLLRTPVAPAPRPRMSGGKIALIVIAVLLVPCLGIGAILAAISLPAYQQYTLRTKVTQAITDNVGLRTDVKAFLEAEGRCPSNGEGNIGTPERYASTYVTRATVGEFDDGTCGFELEFGNTGNAEIDGRKLWWDLGSDNSEWHCSSEIDDKWLPLDCRG</sequence>
<accession>A0ABQ6ZHA9</accession>
<dbReference type="Pfam" id="PF00114">
    <property type="entry name" value="Pilin"/>
    <property type="match status" value="1"/>
</dbReference>
<feature type="domain" description="GYF" evidence="4">
    <location>
        <begin position="4"/>
        <end position="52"/>
    </location>
</feature>
<dbReference type="InterPro" id="IPR045584">
    <property type="entry name" value="Pilin-like"/>
</dbReference>
<proteinExistence type="inferred from homology"/>
<keyword evidence="3" id="KW-0812">Transmembrane</keyword>
<evidence type="ECO:0000313" key="5">
    <source>
        <dbReference type="EMBL" id="KAF1725221.1"/>
    </source>
</evidence>
<organism evidence="5 6">
    <name type="scientific">Pseudoxanthomonas japonensis</name>
    <dbReference type="NCBI Taxonomy" id="69284"/>
    <lineage>
        <taxon>Bacteria</taxon>
        <taxon>Pseudomonadati</taxon>
        <taxon>Pseudomonadota</taxon>
        <taxon>Gammaproteobacteria</taxon>
        <taxon>Lysobacterales</taxon>
        <taxon>Lysobacteraceae</taxon>
        <taxon>Pseudoxanthomonas</taxon>
    </lineage>
</organism>
<dbReference type="RefSeq" id="WP_162337672.1">
    <property type="nucleotide sequence ID" value="NZ_JBHSRQ010000007.1"/>
</dbReference>
<dbReference type="InterPro" id="IPR025640">
    <property type="entry name" value="GYF_2"/>
</dbReference>
<dbReference type="Gene3D" id="3.30.700.10">
    <property type="entry name" value="Glycoprotein, Type 4 Pilin"/>
    <property type="match status" value="1"/>
</dbReference>
<dbReference type="SUPFAM" id="SSF54523">
    <property type="entry name" value="Pili subunits"/>
    <property type="match status" value="1"/>
</dbReference>
<dbReference type="Pfam" id="PF14237">
    <property type="entry name" value="GYF_2"/>
    <property type="match status" value="1"/>
</dbReference>
<dbReference type="InterPro" id="IPR001082">
    <property type="entry name" value="Pilin"/>
</dbReference>
<name>A0ABQ6ZHA9_9GAMM</name>
<evidence type="ECO:0000256" key="3">
    <source>
        <dbReference type="SAM" id="Phobius"/>
    </source>
</evidence>
<dbReference type="SUPFAM" id="SSF55277">
    <property type="entry name" value="GYF domain"/>
    <property type="match status" value="1"/>
</dbReference>
<keyword evidence="3" id="KW-1133">Transmembrane helix</keyword>
<dbReference type="Proteomes" id="UP000781710">
    <property type="component" value="Unassembled WGS sequence"/>
</dbReference>
<evidence type="ECO:0000256" key="1">
    <source>
        <dbReference type="ARBA" id="ARBA00005233"/>
    </source>
</evidence>
<reference evidence="5 6" key="1">
    <citation type="submission" date="2017-10" db="EMBL/GenBank/DDBJ databases">
        <title>Whole genome sequencing of members of genus Pseudoxanthomonas.</title>
        <authorList>
            <person name="Kumar S."/>
            <person name="Bansal K."/>
            <person name="Kaur A."/>
            <person name="Patil P."/>
            <person name="Sharma S."/>
            <person name="Patil P.B."/>
        </authorList>
    </citation>
    <scope>NUCLEOTIDE SEQUENCE [LARGE SCALE GENOMIC DNA]</scope>
    <source>
        <strain evidence="5 6">DSM 17109</strain>
    </source>
</reference>
<dbReference type="EMBL" id="PDWW01000011">
    <property type="protein sequence ID" value="KAF1725221.1"/>
    <property type="molecule type" value="Genomic_DNA"/>
</dbReference>
<feature type="transmembrane region" description="Helical" evidence="3">
    <location>
        <begin position="105"/>
        <end position="132"/>
    </location>
</feature>
<evidence type="ECO:0000259" key="4">
    <source>
        <dbReference type="Pfam" id="PF14237"/>
    </source>
</evidence>
<evidence type="ECO:0000256" key="2">
    <source>
        <dbReference type="SAM" id="MobiDB-lite"/>
    </source>
</evidence>
<evidence type="ECO:0000313" key="6">
    <source>
        <dbReference type="Proteomes" id="UP000781710"/>
    </source>
</evidence>